<dbReference type="Gramene" id="OBART06G01410.1">
    <property type="protein sequence ID" value="OBART06G01410.1"/>
    <property type="gene ID" value="OBART06G01410"/>
</dbReference>
<evidence type="ECO:0000256" key="1">
    <source>
        <dbReference type="SAM" id="MobiDB-lite"/>
    </source>
</evidence>
<dbReference type="PANTHER" id="PTHR36480">
    <property type="entry name" value="OS06G0118900 PROTEIN-RELATED"/>
    <property type="match status" value="1"/>
</dbReference>
<keyword evidence="2" id="KW-0732">Signal</keyword>
<reference evidence="3" key="2">
    <citation type="submission" date="2015-03" db="UniProtKB">
        <authorList>
            <consortium name="EnsemblPlants"/>
        </authorList>
    </citation>
    <scope>IDENTIFICATION</scope>
</reference>
<evidence type="ECO:0000313" key="3">
    <source>
        <dbReference type="EnsemblPlants" id="OBART06G01410.1"/>
    </source>
</evidence>
<dbReference type="Proteomes" id="UP000026960">
    <property type="component" value="Chromosome 6"/>
</dbReference>
<keyword evidence="4" id="KW-1185">Reference proteome</keyword>
<dbReference type="PANTHER" id="PTHR36480:SF3">
    <property type="entry name" value="OS06G0118900 PROTEIN"/>
    <property type="match status" value="1"/>
</dbReference>
<feature type="compositionally biased region" description="Low complexity" evidence="1">
    <location>
        <begin position="134"/>
        <end position="143"/>
    </location>
</feature>
<sequence length="208" mass="22211">MGTLALTAVACTVSALLSPAHVFFSARASEGYGYDSGGGGGHERFINIIIFANNTSKHAEVHYHSMKTEVWLNDLLWLPVDFDRYAAAGFNSLPWQPPANTTQISARFKAEGTTYKRSSPSPVDDNKPPPAPPAAAAAPGAAGNEDANTRNGTGVVHGNATYRVVIRTQVRFRYGPARTRLYSILVTCPSVPIFDAADNNSTLNACKA</sequence>
<dbReference type="PaxDb" id="65489-OBART06G01410.1"/>
<proteinExistence type="predicted"/>
<reference evidence="3" key="1">
    <citation type="journal article" date="2009" name="Rice">
        <title>De Novo Next Generation Sequencing of Plant Genomes.</title>
        <authorList>
            <person name="Rounsley S."/>
            <person name="Marri P.R."/>
            <person name="Yu Y."/>
            <person name="He R."/>
            <person name="Sisneros N."/>
            <person name="Goicoechea J.L."/>
            <person name="Lee S.J."/>
            <person name="Angelova A."/>
            <person name="Kudrna D."/>
            <person name="Luo M."/>
            <person name="Affourtit J."/>
            <person name="Desany B."/>
            <person name="Knight J."/>
            <person name="Niazi F."/>
            <person name="Egholm M."/>
            <person name="Wing R.A."/>
        </authorList>
    </citation>
    <scope>NUCLEOTIDE SEQUENCE [LARGE SCALE GENOMIC DNA]</scope>
    <source>
        <strain evidence="3">cv. IRGC 105608</strain>
    </source>
</reference>
<evidence type="ECO:0000313" key="4">
    <source>
        <dbReference type="Proteomes" id="UP000026960"/>
    </source>
</evidence>
<name>A0A0D3GC66_9ORYZ</name>
<dbReference type="EnsemblPlants" id="OBART06G01410.1">
    <property type="protein sequence ID" value="OBART06G01410.1"/>
    <property type="gene ID" value="OBART06G01410"/>
</dbReference>
<evidence type="ECO:0000256" key="2">
    <source>
        <dbReference type="SAM" id="SignalP"/>
    </source>
</evidence>
<feature type="region of interest" description="Disordered" evidence="1">
    <location>
        <begin position="111"/>
        <end position="154"/>
    </location>
</feature>
<dbReference type="eggNOG" id="ENOG502R48E">
    <property type="taxonomic scope" value="Eukaryota"/>
</dbReference>
<protein>
    <recommendedName>
        <fullName evidence="5">Late embryogenesis abundant protein LEA-2 subgroup domain-containing protein</fullName>
    </recommendedName>
</protein>
<dbReference type="HOGENOM" id="CLU_1423649_0_0_1"/>
<organism evidence="3">
    <name type="scientific">Oryza barthii</name>
    <dbReference type="NCBI Taxonomy" id="65489"/>
    <lineage>
        <taxon>Eukaryota</taxon>
        <taxon>Viridiplantae</taxon>
        <taxon>Streptophyta</taxon>
        <taxon>Embryophyta</taxon>
        <taxon>Tracheophyta</taxon>
        <taxon>Spermatophyta</taxon>
        <taxon>Magnoliopsida</taxon>
        <taxon>Liliopsida</taxon>
        <taxon>Poales</taxon>
        <taxon>Poaceae</taxon>
        <taxon>BOP clade</taxon>
        <taxon>Oryzoideae</taxon>
        <taxon>Oryzeae</taxon>
        <taxon>Oryzinae</taxon>
        <taxon>Oryza</taxon>
    </lineage>
</organism>
<accession>A0A0D3GC66</accession>
<dbReference type="AlphaFoldDB" id="A0A0D3GC66"/>
<feature type="signal peptide" evidence="2">
    <location>
        <begin position="1"/>
        <end position="15"/>
    </location>
</feature>
<evidence type="ECO:0008006" key="5">
    <source>
        <dbReference type="Google" id="ProtNLM"/>
    </source>
</evidence>
<feature type="chain" id="PRO_5012068148" description="Late embryogenesis abundant protein LEA-2 subgroup domain-containing protein" evidence="2">
    <location>
        <begin position="16"/>
        <end position="208"/>
    </location>
</feature>